<dbReference type="AlphaFoldDB" id="A0A6G1HIK7"/>
<dbReference type="Proteomes" id="UP000799640">
    <property type="component" value="Unassembled WGS sequence"/>
</dbReference>
<organism evidence="2 3">
    <name type="scientific">Trichodelitschia bisporula</name>
    <dbReference type="NCBI Taxonomy" id="703511"/>
    <lineage>
        <taxon>Eukaryota</taxon>
        <taxon>Fungi</taxon>
        <taxon>Dikarya</taxon>
        <taxon>Ascomycota</taxon>
        <taxon>Pezizomycotina</taxon>
        <taxon>Dothideomycetes</taxon>
        <taxon>Dothideomycetes incertae sedis</taxon>
        <taxon>Phaeotrichales</taxon>
        <taxon>Phaeotrichaceae</taxon>
        <taxon>Trichodelitschia</taxon>
    </lineage>
</organism>
<sequence length="693" mass="74777">MHLAVFTIVAALTAEALAAGTVVRRQNTTGVDPLYTYPYIDVDEWRDTPLRHRYVHGGFNGTELRFSFYFPPAEQYRKRFIQPLPAVSGNEKLVFEPAALGAIISDIAPFSFESGAYIVESNQGRQDMYPGDDATITGFRGSAAAARFSRELAAKMYGPHRPYGYVFGGSGGGYKTLACIENGTEWDGAVPFIIGSPVSIPSVFTVQAHAMRVLASKFDSIVDALEPGGSGDMYAGLDIEQRQALAEVTKFGFPPEAWFRHKKIASGYTGVFSGLLDNVISADPAYFDDFWKKPGYLGADPPASLVKARVQRNITIKRIVYSKEALAMGLPVSLPGKFAGGLNEVPAAFRLDGLPAGGELMGSTLTVARGEAKGTVLYLVATVGDLALVGFGAANFRTLSKIKAEDGLILDNANYLASQTYHRHINPGPEYPVWNQYQAAGKPIYPQRKSAFDGKTSMSGTGTLQSGKFSGKVIVIEAMMDEAAYPWQADWYQSQVKKHLGARIDDQFRLWMVERCMHTSPAVGDTERPAEDTRIVTYAPVIQQALRDLIQWVEKGVAPPPSSAYRVEDGQIVVGSAQERRGVQPVVTLTVNGKARADVKVGQAVEFAGTVEVPPGAGRVVATEFDFDGAGLFPSSPKFESTGAGTHATVKTSYAFTAPGTYFPALRGFSARGNVSSPFGRAHNLGRVRVVVS</sequence>
<keyword evidence="1" id="KW-0732">Signal</keyword>
<reference evidence="2" key="1">
    <citation type="journal article" date="2020" name="Stud. Mycol.">
        <title>101 Dothideomycetes genomes: a test case for predicting lifestyles and emergence of pathogens.</title>
        <authorList>
            <person name="Haridas S."/>
            <person name="Albert R."/>
            <person name="Binder M."/>
            <person name="Bloem J."/>
            <person name="Labutti K."/>
            <person name="Salamov A."/>
            <person name="Andreopoulos B."/>
            <person name="Baker S."/>
            <person name="Barry K."/>
            <person name="Bills G."/>
            <person name="Bluhm B."/>
            <person name="Cannon C."/>
            <person name="Castanera R."/>
            <person name="Culley D."/>
            <person name="Daum C."/>
            <person name="Ezra D."/>
            <person name="Gonzalez J."/>
            <person name="Henrissat B."/>
            <person name="Kuo A."/>
            <person name="Liang C."/>
            <person name="Lipzen A."/>
            <person name="Lutzoni F."/>
            <person name="Magnuson J."/>
            <person name="Mondo S."/>
            <person name="Nolan M."/>
            <person name="Ohm R."/>
            <person name="Pangilinan J."/>
            <person name="Park H.-J."/>
            <person name="Ramirez L."/>
            <person name="Alfaro M."/>
            <person name="Sun H."/>
            <person name="Tritt A."/>
            <person name="Yoshinaga Y."/>
            <person name="Zwiers L.-H."/>
            <person name="Turgeon B."/>
            <person name="Goodwin S."/>
            <person name="Spatafora J."/>
            <person name="Crous P."/>
            <person name="Grigoriev I."/>
        </authorList>
    </citation>
    <scope>NUCLEOTIDE SEQUENCE</scope>
    <source>
        <strain evidence="2">CBS 262.69</strain>
    </source>
</reference>
<proteinExistence type="predicted"/>
<accession>A0A6G1HIK7</accession>
<protein>
    <recommendedName>
        <fullName evidence="4">Tannase/feruloyl esterase family alpha/beta hydrolase</fullName>
    </recommendedName>
</protein>
<evidence type="ECO:0000256" key="1">
    <source>
        <dbReference type="SAM" id="SignalP"/>
    </source>
</evidence>
<dbReference type="EMBL" id="ML996710">
    <property type="protein sequence ID" value="KAF2395893.1"/>
    <property type="molecule type" value="Genomic_DNA"/>
</dbReference>
<name>A0A6G1HIK7_9PEZI</name>
<feature type="signal peptide" evidence="1">
    <location>
        <begin position="1"/>
        <end position="18"/>
    </location>
</feature>
<feature type="chain" id="PRO_5026122048" description="Tannase/feruloyl esterase family alpha/beta hydrolase" evidence="1">
    <location>
        <begin position="19"/>
        <end position="693"/>
    </location>
</feature>
<gene>
    <name evidence="2" type="ORF">EJ06DRAFT_257816</name>
</gene>
<dbReference type="OrthoDB" id="2580675at2759"/>
<evidence type="ECO:0000313" key="2">
    <source>
        <dbReference type="EMBL" id="KAF2395893.1"/>
    </source>
</evidence>
<evidence type="ECO:0008006" key="4">
    <source>
        <dbReference type="Google" id="ProtNLM"/>
    </source>
</evidence>
<keyword evidence="3" id="KW-1185">Reference proteome</keyword>
<evidence type="ECO:0000313" key="3">
    <source>
        <dbReference type="Proteomes" id="UP000799640"/>
    </source>
</evidence>